<dbReference type="GO" id="GO:0003700">
    <property type="term" value="F:DNA-binding transcription factor activity"/>
    <property type="evidence" value="ECO:0007669"/>
    <property type="project" value="InterPro"/>
</dbReference>
<evidence type="ECO:0000313" key="6">
    <source>
        <dbReference type="Proteomes" id="UP000032545"/>
    </source>
</evidence>
<keyword evidence="1" id="KW-0805">Transcription regulation</keyword>
<keyword evidence="6" id="KW-1185">Reference proteome</keyword>
<evidence type="ECO:0000259" key="4">
    <source>
        <dbReference type="PROSITE" id="PS50949"/>
    </source>
</evidence>
<dbReference type="PRINTS" id="PR00035">
    <property type="entry name" value="HTHGNTR"/>
</dbReference>
<evidence type="ECO:0000313" key="5">
    <source>
        <dbReference type="EMBL" id="KJE23318.1"/>
    </source>
</evidence>
<dbReference type="Proteomes" id="UP000032545">
    <property type="component" value="Unassembled WGS sequence"/>
</dbReference>
<proteinExistence type="predicted"/>
<dbReference type="EMBL" id="JYFN01000014">
    <property type="protein sequence ID" value="KJE23318.1"/>
    <property type="molecule type" value="Genomic_DNA"/>
</dbReference>
<protein>
    <submittedName>
        <fullName evidence="5">Transcriptional regulator, GntR family</fullName>
    </submittedName>
</protein>
<dbReference type="InterPro" id="IPR008920">
    <property type="entry name" value="TF_FadR/GntR_C"/>
</dbReference>
<dbReference type="SMART" id="SM00895">
    <property type="entry name" value="FCD"/>
    <property type="match status" value="1"/>
</dbReference>
<dbReference type="InterPro" id="IPR036390">
    <property type="entry name" value="WH_DNA-bd_sf"/>
</dbReference>
<dbReference type="InterPro" id="IPR000524">
    <property type="entry name" value="Tscrpt_reg_HTH_GntR"/>
</dbReference>
<sequence length="251" mass="28284">MTAVTTAGIRVPKAAELVAATIRRQIITGELLEDHLLPSESALMEQFHVSRPTLREAFRILESESLITVRRGVHGGARVQIPNGDVAARYVGYVLEYRGTTMADVYRARAEVEAPLARLVAASATPENIARLEECLARAEAHLDEPSAFIVHDEEFHRLMAELADNQTLAVMLDMMYHIVGTARRRYALNVDQGQTRKETVEVHRSHVRLVDLIKRGRPDLVHRLWQRHLDEATRHYLEGPLATTVVEMMS</sequence>
<keyword evidence="2" id="KW-0238">DNA-binding</keyword>
<name>A0A0D8BGD4_9ACTN</name>
<evidence type="ECO:0000256" key="1">
    <source>
        <dbReference type="ARBA" id="ARBA00023015"/>
    </source>
</evidence>
<dbReference type="PANTHER" id="PTHR43537:SF5">
    <property type="entry name" value="UXU OPERON TRANSCRIPTIONAL REGULATOR"/>
    <property type="match status" value="1"/>
</dbReference>
<dbReference type="PATRIC" id="fig|1502723.3.peg.1295"/>
<dbReference type="Gene3D" id="1.20.120.530">
    <property type="entry name" value="GntR ligand-binding domain-like"/>
    <property type="match status" value="1"/>
</dbReference>
<organism evidence="5 6">
    <name type="scientific">Frankia torreyi</name>
    <dbReference type="NCBI Taxonomy" id="1856"/>
    <lineage>
        <taxon>Bacteria</taxon>
        <taxon>Bacillati</taxon>
        <taxon>Actinomycetota</taxon>
        <taxon>Actinomycetes</taxon>
        <taxon>Frankiales</taxon>
        <taxon>Frankiaceae</taxon>
        <taxon>Frankia</taxon>
    </lineage>
</organism>
<dbReference type="AlphaFoldDB" id="A0A0D8BGD4"/>
<dbReference type="Gene3D" id="1.10.10.10">
    <property type="entry name" value="Winged helix-like DNA-binding domain superfamily/Winged helix DNA-binding domain"/>
    <property type="match status" value="1"/>
</dbReference>
<reference evidence="5 6" key="2">
    <citation type="journal article" date="2016" name="Genome Announc.">
        <title>Permanent Draft Genome Sequences for Two Variants of Frankia sp. Strain CpI1, the First Frankia Strain Isolated from Root Nodules of Comptonia peregrina.</title>
        <authorList>
            <person name="Oshone R."/>
            <person name="Hurst S.G.IV."/>
            <person name="Abebe-Akele F."/>
            <person name="Simpson S."/>
            <person name="Morris K."/>
            <person name="Thomas W.K."/>
            <person name="Tisa L.S."/>
        </authorList>
    </citation>
    <scope>NUCLEOTIDE SEQUENCE [LARGE SCALE GENOMIC DNA]</scope>
    <source>
        <strain evidence="6">CpI1-S</strain>
    </source>
</reference>
<dbReference type="Pfam" id="PF07729">
    <property type="entry name" value="FCD"/>
    <property type="match status" value="1"/>
</dbReference>
<dbReference type="GO" id="GO:0003677">
    <property type="term" value="F:DNA binding"/>
    <property type="evidence" value="ECO:0007669"/>
    <property type="project" value="UniProtKB-KW"/>
</dbReference>
<evidence type="ECO:0000256" key="2">
    <source>
        <dbReference type="ARBA" id="ARBA00023125"/>
    </source>
</evidence>
<feature type="domain" description="HTH gntR-type" evidence="4">
    <location>
        <begin position="12"/>
        <end position="82"/>
    </location>
</feature>
<dbReference type="SMART" id="SM00345">
    <property type="entry name" value="HTH_GNTR"/>
    <property type="match status" value="1"/>
</dbReference>
<dbReference type="InterPro" id="IPR036388">
    <property type="entry name" value="WH-like_DNA-bd_sf"/>
</dbReference>
<gene>
    <name evidence="5" type="ORF">FF36_02276</name>
</gene>
<dbReference type="InterPro" id="IPR011711">
    <property type="entry name" value="GntR_C"/>
</dbReference>
<dbReference type="SUPFAM" id="SSF48008">
    <property type="entry name" value="GntR ligand-binding domain-like"/>
    <property type="match status" value="1"/>
</dbReference>
<dbReference type="OrthoDB" id="3207514at2"/>
<dbReference type="CDD" id="cd07377">
    <property type="entry name" value="WHTH_GntR"/>
    <property type="match status" value="1"/>
</dbReference>
<dbReference type="PANTHER" id="PTHR43537">
    <property type="entry name" value="TRANSCRIPTIONAL REGULATOR, GNTR FAMILY"/>
    <property type="match status" value="1"/>
</dbReference>
<keyword evidence="3" id="KW-0804">Transcription</keyword>
<accession>A0A0D8BGD4</accession>
<dbReference type="SUPFAM" id="SSF46785">
    <property type="entry name" value="Winged helix' DNA-binding domain"/>
    <property type="match status" value="1"/>
</dbReference>
<evidence type="ECO:0000256" key="3">
    <source>
        <dbReference type="ARBA" id="ARBA00023163"/>
    </source>
</evidence>
<dbReference type="Pfam" id="PF00392">
    <property type="entry name" value="GntR"/>
    <property type="match status" value="1"/>
</dbReference>
<comment type="caution">
    <text evidence="5">The sequence shown here is derived from an EMBL/GenBank/DDBJ whole genome shotgun (WGS) entry which is preliminary data.</text>
</comment>
<dbReference type="PROSITE" id="PS50949">
    <property type="entry name" value="HTH_GNTR"/>
    <property type="match status" value="1"/>
</dbReference>
<reference evidence="6" key="1">
    <citation type="submission" date="2015-02" db="EMBL/GenBank/DDBJ databases">
        <title>Draft Genome of Frankia sp. CpI1-S.</title>
        <authorList>
            <person name="Oshone R.T."/>
            <person name="Ngom M."/>
            <person name="Ghodhbane-Gtari F."/>
            <person name="Gtari M."/>
            <person name="Morris K."/>
            <person name="Thomas K."/>
            <person name="Sen A."/>
            <person name="Tisa L.S."/>
        </authorList>
    </citation>
    <scope>NUCLEOTIDE SEQUENCE [LARGE SCALE GENOMIC DNA]</scope>
    <source>
        <strain evidence="6">CpI1-S</strain>
    </source>
</reference>